<reference evidence="1 2" key="5">
    <citation type="journal article" date="2007" name="Extremophiles">
        <title>Intragenomic diversity of the V1 regions of 16S rRNA genes in high-alkaline protease-producing Bacillus clausii spp.</title>
        <authorList>
            <person name="Kageyama Y."/>
            <person name="Takaki Y."/>
            <person name="Shimamura S."/>
            <person name="Nishi S."/>
            <person name="Nogi Y."/>
            <person name="Uchimura K."/>
            <person name="Kobayashi T."/>
            <person name="Hitomi J."/>
            <person name="Ozaki K."/>
            <person name="Kawai S."/>
            <person name="Ito S."/>
            <person name="Horikoshi K."/>
        </authorList>
    </citation>
    <scope>NUCLEOTIDE SEQUENCE [LARGE SCALE GENOMIC DNA]</scope>
    <source>
        <strain evidence="1 2">KSM-K16</strain>
    </source>
</reference>
<dbReference type="STRING" id="66692.ABC3696"/>
<evidence type="ECO:0000313" key="1">
    <source>
        <dbReference type="EMBL" id="BAD66229.1"/>
    </source>
</evidence>
<reference evidence="1 2" key="2">
    <citation type="journal article" date="1995" name="Appl. Microbiol. Biotechnol.">
        <title>Purification and properties of an alkaline protease from alkalophilic Bacillus sp. KSM-K16.</title>
        <authorList>
            <person name="Kobayashi T."/>
            <person name="Hakamada Y."/>
            <person name="Adachi S."/>
            <person name="Hitomi J."/>
            <person name="Yoshimatsu T."/>
            <person name="Koike K."/>
            <person name="Kawai S."/>
            <person name="Ito S."/>
        </authorList>
    </citation>
    <scope>NUCLEOTIDE SEQUENCE [LARGE SCALE GENOMIC DNA]</scope>
    <source>
        <strain evidence="1 2">KSM-K16</strain>
    </source>
</reference>
<reference evidence="2" key="4">
    <citation type="submission" date="2003-10" db="EMBL/GenBank/DDBJ databases">
        <title>The complete genome sequence of the alkaliphilic Bacillus clausii KSM-K16.</title>
        <authorList>
            <person name="Takaki Y."/>
            <person name="Kageyama Y."/>
            <person name="Shimamura S."/>
            <person name="Suzuki H."/>
            <person name="Nishi S."/>
            <person name="Hatada Y."/>
            <person name="Kawai S."/>
            <person name="Ito S."/>
            <person name="Horikoshi K."/>
        </authorList>
    </citation>
    <scope>NUCLEOTIDE SEQUENCE [LARGE SCALE GENOMIC DNA]</scope>
    <source>
        <strain evidence="2">KSM-K16</strain>
    </source>
</reference>
<organism evidence="1 2">
    <name type="scientific">Shouchella clausii (strain KSM-K16)</name>
    <name type="common">Alkalihalobacillus clausii</name>
    <dbReference type="NCBI Taxonomy" id="66692"/>
    <lineage>
        <taxon>Bacteria</taxon>
        <taxon>Bacillati</taxon>
        <taxon>Bacillota</taxon>
        <taxon>Bacilli</taxon>
        <taxon>Bacillales</taxon>
        <taxon>Bacillaceae</taxon>
        <taxon>Shouchella</taxon>
    </lineage>
</organism>
<dbReference type="HOGENOM" id="CLU_1912895_0_0_9"/>
<dbReference type="AlphaFoldDB" id="Q5WBN1"/>
<proteinExistence type="predicted"/>
<dbReference type="Proteomes" id="UP000001168">
    <property type="component" value="Chromosome"/>
</dbReference>
<evidence type="ECO:0000313" key="2">
    <source>
        <dbReference type="Proteomes" id="UP000001168"/>
    </source>
</evidence>
<protein>
    <submittedName>
        <fullName evidence="1">IS30 family transposase</fullName>
    </submittedName>
</protein>
<keyword evidence="2" id="KW-1185">Reference proteome</keyword>
<dbReference type="KEGG" id="bcl:ABC3696"/>
<reference evidence="1 2" key="3">
    <citation type="journal article" date="1997" name="Protein Eng.">
        <title>High-resolution crystal structure of M-protease: phylogeny aided analysis of the high-alkaline adaptation mechanism.</title>
        <authorList>
            <person name="Shirai T."/>
            <person name="Suzuki A."/>
            <person name="Yamane T."/>
            <person name="Ashida T."/>
            <person name="Kobayashi T."/>
            <person name="Ito S."/>
        </authorList>
    </citation>
    <scope>NUCLEOTIDE SEQUENCE [LARGE SCALE GENOMIC DNA]</scope>
    <source>
        <strain evidence="1 2">KSM-K16</strain>
    </source>
</reference>
<dbReference type="eggNOG" id="COG2826">
    <property type="taxonomic scope" value="Bacteria"/>
</dbReference>
<reference evidence="1 2" key="1">
    <citation type="journal article" date="1994" name="J. Ferment. Bioeng.">
        <title>Molecular cloning and nucleotide sequence of the gene for an alkaline protease from the alkalophilic Bacillus sp. KSM-K16.</title>
        <authorList>
            <person name="Hakamada Y."/>
            <person name="Kobayashi T."/>
            <person name="Hitomi J."/>
            <person name="Kawai S."/>
            <person name="Ito S."/>
        </authorList>
    </citation>
    <scope>NUCLEOTIDE SEQUENCE [LARGE SCALE GENOMIC DNA]</scope>
    <source>
        <strain evidence="1 2">KSM-K16</strain>
    </source>
</reference>
<sequence length="132" mass="15859">MPVGRKRTFPVLDARCIAYFSDRCLIVRRRYEYRKAQTKLVSGTPWQTNVQTYPLSRRRCQWRCPASKQWRSISMQYDFSIYFADLGTPSQRGLNEHSNGLFREFGLPKKKDYNQVDQEFVCELYKKYLENH</sequence>
<dbReference type="EMBL" id="AP006627">
    <property type="protein sequence ID" value="BAD66229.1"/>
    <property type="molecule type" value="Genomic_DNA"/>
</dbReference>
<accession>Q5WBN1</accession>
<name>Q5WBN1_SHOC1</name>
<gene>
    <name evidence="1" type="ordered locus">ABC3696</name>
</gene>